<comment type="caution">
    <text evidence="1">The sequence shown here is derived from an EMBL/GenBank/DDBJ whole genome shotgun (WGS) entry which is preliminary data.</text>
</comment>
<name>A0A5C5Z8Z0_9BACT</name>
<organism evidence="1 2">
    <name type="scientific">Novipirellula herctigrandis</name>
    <dbReference type="NCBI Taxonomy" id="2527986"/>
    <lineage>
        <taxon>Bacteria</taxon>
        <taxon>Pseudomonadati</taxon>
        <taxon>Planctomycetota</taxon>
        <taxon>Planctomycetia</taxon>
        <taxon>Pirellulales</taxon>
        <taxon>Pirellulaceae</taxon>
        <taxon>Novipirellula</taxon>
    </lineage>
</organism>
<protein>
    <submittedName>
        <fullName evidence="1">Uncharacterized protein</fullName>
    </submittedName>
</protein>
<sequence length="45" mass="4792">MMMLCELAWRSGNLIPLSAVIPVDCVPTVIGIGMQSDEKPASDSD</sequence>
<evidence type="ECO:0000313" key="2">
    <source>
        <dbReference type="Proteomes" id="UP000315010"/>
    </source>
</evidence>
<evidence type="ECO:0000313" key="1">
    <source>
        <dbReference type="EMBL" id="TWT83291.1"/>
    </source>
</evidence>
<dbReference type="Proteomes" id="UP000315010">
    <property type="component" value="Unassembled WGS sequence"/>
</dbReference>
<dbReference type="AlphaFoldDB" id="A0A5C5Z8Z0"/>
<dbReference type="EMBL" id="SJPJ01000001">
    <property type="protein sequence ID" value="TWT83291.1"/>
    <property type="molecule type" value="Genomic_DNA"/>
</dbReference>
<keyword evidence="2" id="KW-1185">Reference proteome</keyword>
<reference evidence="1 2" key="1">
    <citation type="submission" date="2019-02" db="EMBL/GenBank/DDBJ databases">
        <title>Deep-cultivation of Planctomycetes and their phenomic and genomic characterization uncovers novel biology.</title>
        <authorList>
            <person name="Wiegand S."/>
            <person name="Jogler M."/>
            <person name="Boedeker C."/>
            <person name="Pinto D."/>
            <person name="Vollmers J."/>
            <person name="Rivas-Marin E."/>
            <person name="Kohn T."/>
            <person name="Peeters S.H."/>
            <person name="Heuer A."/>
            <person name="Rast P."/>
            <person name="Oberbeckmann S."/>
            <person name="Bunk B."/>
            <person name="Jeske O."/>
            <person name="Meyerdierks A."/>
            <person name="Storesund J.E."/>
            <person name="Kallscheuer N."/>
            <person name="Luecker S."/>
            <person name="Lage O.M."/>
            <person name="Pohl T."/>
            <person name="Merkel B.J."/>
            <person name="Hornburger P."/>
            <person name="Mueller R.-W."/>
            <person name="Bruemmer F."/>
            <person name="Labrenz M."/>
            <person name="Spormann A.M."/>
            <person name="Op Den Camp H."/>
            <person name="Overmann J."/>
            <person name="Amann R."/>
            <person name="Jetten M.S.M."/>
            <person name="Mascher T."/>
            <person name="Medema M.H."/>
            <person name="Devos D.P."/>
            <person name="Kaster A.-K."/>
            <person name="Ovreas L."/>
            <person name="Rohde M."/>
            <person name="Galperin M.Y."/>
            <person name="Jogler C."/>
        </authorList>
    </citation>
    <scope>NUCLEOTIDE SEQUENCE [LARGE SCALE GENOMIC DNA]</scope>
    <source>
        <strain evidence="1 2">CA13</strain>
    </source>
</reference>
<accession>A0A5C5Z8Z0</accession>
<gene>
    <name evidence="1" type="ORF">CA13_47560</name>
</gene>
<proteinExistence type="predicted"/>